<dbReference type="GO" id="GO:0005773">
    <property type="term" value="C:vacuole"/>
    <property type="evidence" value="ECO:0007669"/>
    <property type="project" value="TreeGrafter"/>
</dbReference>
<dbReference type="Pfam" id="PF07722">
    <property type="entry name" value="Peptidase_C26"/>
    <property type="match status" value="1"/>
</dbReference>
<dbReference type="Gene3D" id="3.40.50.880">
    <property type="match status" value="1"/>
</dbReference>
<reference evidence="8" key="2">
    <citation type="submission" date="2025-09" db="UniProtKB">
        <authorList>
            <consortium name="Ensembl"/>
        </authorList>
    </citation>
    <scope>IDENTIFICATION</scope>
</reference>
<dbReference type="GO" id="GO:0046900">
    <property type="term" value="P:tetrahydrofolylpolyglutamate metabolic process"/>
    <property type="evidence" value="ECO:0007669"/>
    <property type="project" value="TreeGrafter"/>
</dbReference>
<dbReference type="EC" id="3.4.19.9" evidence="7"/>
<name>A0A8C2XBP3_CYCLU</name>
<sequence length="315" mass="36158">MRGSIIFLCLLITIRCCCRCFCCLLVELVVGFLSIGILAQELHVQRSNRSAYIAASYVKFLEAAGARVVPVRLSRPLEEYKRLFNSINGFIIPGGRASVVSSRFQRAAQIFYELAIEARASPGDYFPLWGTCLGFELLFYMTSEKTELSLTNTSGVMLPMSFTNETKGSRMFRGFPTQLMEDMASESLTGHSHKWGLKLSNHKKNKVLKNFFKVISTNTDGRIEFVSTVEAYDYPIYGTQWHPEKNAFEWRKPYIPHSPSAIKTSFYMADFFVNEARKSFHRFRSEEEERRELMYNYNPVHGSSTSPFEQIYIFG</sequence>
<evidence type="ECO:0000313" key="9">
    <source>
        <dbReference type="Proteomes" id="UP000694565"/>
    </source>
</evidence>
<evidence type="ECO:0000256" key="3">
    <source>
        <dbReference type="ARBA" id="ARBA00022525"/>
    </source>
</evidence>
<comment type="similarity">
    <text evidence="2">Belongs to the peptidase C26 family.</text>
</comment>
<reference evidence="8" key="1">
    <citation type="submission" date="2025-08" db="UniProtKB">
        <authorList>
            <consortium name="Ensembl"/>
        </authorList>
    </citation>
    <scope>IDENTIFICATION</scope>
</reference>
<keyword evidence="4" id="KW-0732">Signal</keyword>
<dbReference type="Ensembl" id="ENSCLMT00005017403.1">
    <property type="protein sequence ID" value="ENSCLMP00005016419.1"/>
    <property type="gene ID" value="ENSCLMG00005008483.1"/>
</dbReference>
<dbReference type="SUPFAM" id="SSF52317">
    <property type="entry name" value="Class I glutamine amidotransferase-like"/>
    <property type="match status" value="1"/>
</dbReference>
<dbReference type="AlphaFoldDB" id="A0A8C2XBP3"/>
<dbReference type="GO" id="GO:0005576">
    <property type="term" value="C:extracellular region"/>
    <property type="evidence" value="ECO:0007669"/>
    <property type="project" value="UniProtKB-SubCell"/>
</dbReference>
<evidence type="ECO:0000256" key="5">
    <source>
        <dbReference type="ARBA" id="ARBA00022801"/>
    </source>
</evidence>
<keyword evidence="9" id="KW-1185">Reference proteome</keyword>
<dbReference type="Proteomes" id="UP000694565">
    <property type="component" value="Unplaced"/>
</dbReference>
<keyword evidence="5 7" id="KW-0378">Hydrolase</keyword>
<dbReference type="PROSITE" id="PS51273">
    <property type="entry name" value="GATASE_TYPE_1"/>
    <property type="match status" value="1"/>
</dbReference>
<organism evidence="8 9">
    <name type="scientific">Cyclopterus lumpus</name>
    <name type="common">Lumpsucker</name>
    <dbReference type="NCBI Taxonomy" id="8103"/>
    <lineage>
        <taxon>Eukaryota</taxon>
        <taxon>Metazoa</taxon>
        <taxon>Chordata</taxon>
        <taxon>Craniata</taxon>
        <taxon>Vertebrata</taxon>
        <taxon>Euteleostomi</taxon>
        <taxon>Actinopterygii</taxon>
        <taxon>Neopterygii</taxon>
        <taxon>Teleostei</taxon>
        <taxon>Neoteleostei</taxon>
        <taxon>Acanthomorphata</taxon>
        <taxon>Eupercaria</taxon>
        <taxon>Perciformes</taxon>
        <taxon>Cottioidei</taxon>
        <taxon>Cottales</taxon>
        <taxon>Cyclopteridae</taxon>
        <taxon>Cyclopterus</taxon>
    </lineage>
</organism>
<dbReference type="GO" id="GO:0034722">
    <property type="term" value="F:gamma-glutamyl-peptidase activity"/>
    <property type="evidence" value="ECO:0007669"/>
    <property type="project" value="UniProtKB-UniRule"/>
</dbReference>
<dbReference type="InterPro" id="IPR011697">
    <property type="entry name" value="Peptidase_C26"/>
</dbReference>
<evidence type="ECO:0000256" key="1">
    <source>
        <dbReference type="ARBA" id="ARBA00004239"/>
    </source>
</evidence>
<evidence type="ECO:0000313" key="8">
    <source>
        <dbReference type="Ensembl" id="ENSCLMP00005016419.1"/>
    </source>
</evidence>
<protein>
    <recommendedName>
        <fullName evidence="7">folate gamma-glutamyl hydrolase</fullName>
        <ecNumber evidence="7">3.4.19.9</ecNumber>
    </recommendedName>
</protein>
<dbReference type="PANTHER" id="PTHR11315:SF20">
    <property type="entry name" value="GAMMA-GLUTAMYL HYDROLASE"/>
    <property type="match status" value="1"/>
</dbReference>
<feature type="active site" evidence="7">
    <location>
        <position position="242"/>
    </location>
</feature>
<keyword evidence="3" id="KW-0964">Secreted</keyword>
<accession>A0A8C2XBP3</accession>
<dbReference type="InterPro" id="IPR029062">
    <property type="entry name" value="Class_I_gatase-like"/>
</dbReference>
<comment type="subcellular location">
    <subcellularLocation>
        <location evidence="1">Secreted</location>
        <location evidence="1">Extracellular space</location>
    </subcellularLocation>
</comment>
<dbReference type="FunFam" id="3.40.50.880:FF:000024">
    <property type="entry name" value="Folate gamma-glutamyl hydrolase"/>
    <property type="match status" value="1"/>
</dbReference>
<evidence type="ECO:0000256" key="6">
    <source>
        <dbReference type="PIRSR" id="PIRSR615527-1"/>
    </source>
</evidence>
<dbReference type="PROSITE" id="PS51275">
    <property type="entry name" value="PEPTIDASE_C26_GGH"/>
    <property type="match status" value="1"/>
</dbReference>
<dbReference type="InterPro" id="IPR015527">
    <property type="entry name" value="Pept_C26_g-glut_hydrolase"/>
</dbReference>
<dbReference type="GeneTree" id="ENSGT00490000043388"/>
<dbReference type="PANTHER" id="PTHR11315">
    <property type="entry name" value="PROTEASE FAMILY C26 GAMMA-GLUTAMYL HYDROLASE"/>
    <property type="match status" value="1"/>
</dbReference>
<evidence type="ECO:0000256" key="7">
    <source>
        <dbReference type="PROSITE-ProRule" id="PRU00607"/>
    </source>
</evidence>
<feature type="active site" description="Proton donor" evidence="6">
    <location>
        <position position="242"/>
    </location>
</feature>
<gene>
    <name evidence="8" type="primary">LOC117749887</name>
</gene>
<evidence type="ECO:0000256" key="4">
    <source>
        <dbReference type="ARBA" id="ARBA00022729"/>
    </source>
</evidence>
<proteinExistence type="inferred from homology"/>
<evidence type="ECO:0000256" key="2">
    <source>
        <dbReference type="ARBA" id="ARBA00011083"/>
    </source>
</evidence>
<comment type="catalytic activity">
    <reaction evidence="7">
        <text>(6S)-5,6,7,8-tetrahydrofolyl-(gamma-L-Glu)(n) + (n-1) H2O = (6S)-5,6,7,8-tetrahydrofolate + (n-1) L-glutamate</text>
        <dbReference type="Rhea" id="RHEA:56784"/>
        <dbReference type="Rhea" id="RHEA-COMP:14738"/>
        <dbReference type="ChEBI" id="CHEBI:15377"/>
        <dbReference type="ChEBI" id="CHEBI:29985"/>
        <dbReference type="ChEBI" id="CHEBI:57453"/>
        <dbReference type="ChEBI" id="CHEBI:141005"/>
        <dbReference type="EC" id="3.4.19.9"/>
    </reaction>
</comment>
<feature type="active site" description="Nucleophile" evidence="6 7">
    <location>
        <position position="132"/>
    </location>
</feature>